<name>A0A4R7J8N7_9ACTN</name>
<protein>
    <recommendedName>
        <fullName evidence="5">Histidinol-phosphatase</fullName>
        <ecNumber evidence="4">3.1.3.15</ecNumber>
    </recommendedName>
    <alternativeName>
        <fullName evidence="9">Histidinol-phosphate phosphatase</fullName>
    </alternativeName>
</protein>
<keyword evidence="14" id="KW-1185">Reference proteome</keyword>
<dbReference type="GO" id="GO:0046872">
    <property type="term" value="F:metal ion binding"/>
    <property type="evidence" value="ECO:0007669"/>
    <property type="project" value="UniProtKB-KW"/>
</dbReference>
<keyword evidence="7" id="KW-0378">Hydrolase</keyword>
<evidence type="ECO:0000256" key="9">
    <source>
        <dbReference type="ARBA" id="ARBA00033209"/>
    </source>
</evidence>
<evidence type="ECO:0000256" key="10">
    <source>
        <dbReference type="ARBA" id="ARBA00049158"/>
    </source>
</evidence>
<comment type="cofactor">
    <cofactor evidence="1 12">
        <name>Mg(2+)</name>
        <dbReference type="ChEBI" id="CHEBI:18420"/>
    </cofactor>
</comment>
<dbReference type="SUPFAM" id="SSF56655">
    <property type="entry name" value="Carbohydrate phosphatase"/>
    <property type="match status" value="1"/>
</dbReference>
<feature type="binding site" evidence="12">
    <location>
        <position position="90"/>
    </location>
    <ligand>
        <name>Mg(2+)</name>
        <dbReference type="ChEBI" id="CHEBI:18420"/>
        <label>2</label>
    </ligand>
</feature>
<dbReference type="Proteomes" id="UP000295371">
    <property type="component" value="Unassembled WGS sequence"/>
</dbReference>
<dbReference type="FunFam" id="3.30.540.10:FF:000003">
    <property type="entry name" value="Inositol-1-monophosphatase"/>
    <property type="match status" value="1"/>
</dbReference>
<sequence>MPPSDSSLIEDLRVAHMLADNADAISLKRFGASDLRVDSKPDMTEVTDADVAVEEAIRAVLKKARPRDAVHGEELADTGHGPRRWVIDPIDGTRNFVRGVPVWATLIALFDGDEVVLGCVSAPALSRRWWASKGGGAFTGKSIRTPKQCRVSAVGSIEDASMSYSSIGGWVTTPYGQPFVDLLRQCWRTRAYGDFWSYMLLAEGAVDIACEPDLALHDMAAPSIIVTEAGGRFSNVAGEDGPVGPGALATNDLLHDQVVAHLNRG</sequence>
<evidence type="ECO:0000256" key="12">
    <source>
        <dbReference type="PIRSR" id="PIRSR600760-2"/>
    </source>
</evidence>
<dbReference type="AlphaFoldDB" id="A0A4R7J8N7"/>
<evidence type="ECO:0000256" key="5">
    <source>
        <dbReference type="ARBA" id="ARBA00021697"/>
    </source>
</evidence>
<evidence type="ECO:0000256" key="2">
    <source>
        <dbReference type="ARBA" id="ARBA00004970"/>
    </source>
</evidence>
<dbReference type="PROSITE" id="PS00629">
    <property type="entry name" value="IMP_1"/>
    <property type="match status" value="1"/>
</dbReference>
<keyword evidence="8 12" id="KW-0460">Magnesium</keyword>
<evidence type="ECO:0000256" key="4">
    <source>
        <dbReference type="ARBA" id="ARBA00013085"/>
    </source>
</evidence>
<dbReference type="EMBL" id="SOAW01000001">
    <property type="protein sequence ID" value="TDT33675.1"/>
    <property type="molecule type" value="Genomic_DNA"/>
</dbReference>
<organism evidence="13 14">
    <name type="scientific">Naumannella halotolerans</name>
    <dbReference type="NCBI Taxonomy" id="993414"/>
    <lineage>
        <taxon>Bacteria</taxon>
        <taxon>Bacillati</taxon>
        <taxon>Actinomycetota</taxon>
        <taxon>Actinomycetes</taxon>
        <taxon>Propionibacteriales</taxon>
        <taxon>Propionibacteriaceae</taxon>
        <taxon>Naumannella</taxon>
    </lineage>
</organism>
<evidence type="ECO:0000313" key="14">
    <source>
        <dbReference type="Proteomes" id="UP000295371"/>
    </source>
</evidence>
<reference evidence="13 14" key="1">
    <citation type="submission" date="2019-03" db="EMBL/GenBank/DDBJ databases">
        <title>Genomic Encyclopedia of Archaeal and Bacterial Type Strains, Phase II (KMG-II): from individual species to whole genera.</title>
        <authorList>
            <person name="Goeker M."/>
        </authorList>
    </citation>
    <scope>NUCLEOTIDE SEQUENCE [LARGE SCALE GENOMIC DNA]</scope>
    <source>
        <strain evidence="13 14">DSM 24323</strain>
    </source>
</reference>
<dbReference type="GO" id="GO:0000105">
    <property type="term" value="P:L-histidine biosynthetic process"/>
    <property type="evidence" value="ECO:0007669"/>
    <property type="project" value="TreeGrafter"/>
</dbReference>
<feature type="binding site" evidence="12">
    <location>
        <position position="73"/>
    </location>
    <ligand>
        <name>Mg(2+)</name>
        <dbReference type="ChEBI" id="CHEBI:18420"/>
        <label>1</label>
        <note>catalytic</note>
    </ligand>
</feature>
<evidence type="ECO:0000256" key="3">
    <source>
        <dbReference type="ARBA" id="ARBA00009759"/>
    </source>
</evidence>
<dbReference type="Pfam" id="PF00459">
    <property type="entry name" value="Inositol_P"/>
    <property type="match status" value="1"/>
</dbReference>
<evidence type="ECO:0000256" key="11">
    <source>
        <dbReference type="ARBA" id="ARBA00053547"/>
    </source>
</evidence>
<dbReference type="InterPro" id="IPR000760">
    <property type="entry name" value="Inositol_monophosphatase-like"/>
</dbReference>
<accession>A0A4R7J8N7</accession>
<dbReference type="InterPro" id="IPR020583">
    <property type="entry name" value="Inositol_monoP_metal-BS"/>
</dbReference>
<comment type="similarity">
    <text evidence="3">Belongs to the inositol monophosphatase superfamily.</text>
</comment>
<gene>
    <name evidence="13" type="ORF">CLV29_1300</name>
</gene>
<dbReference type="PANTHER" id="PTHR43200">
    <property type="entry name" value="PHOSPHATASE"/>
    <property type="match status" value="1"/>
</dbReference>
<evidence type="ECO:0000256" key="7">
    <source>
        <dbReference type="ARBA" id="ARBA00022801"/>
    </source>
</evidence>
<evidence type="ECO:0000313" key="13">
    <source>
        <dbReference type="EMBL" id="TDT33675.1"/>
    </source>
</evidence>
<dbReference type="PANTHER" id="PTHR43200:SF6">
    <property type="entry name" value="3'(2'),5'-BISPHOSPHATE NUCLEOTIDASE"/>
    <property type="match status" value="1"/>
</dbReference>
<evidence type="ECO:0000256" key="8">
    <source>
        <dbReference type="ARBA" id="ARBA00022842"/>
    </source>
</evidence>
<comment type="catalytic activity">
    <reaction evidence="10">
        <text>L-histidinol phosphate + H2O = L-histidinol + phosphate</text>
        <dbReference type="Rhea" id="RHEA:14465"/>
        <dbReference type="ChEBI" id="CHEBI:15377"/>
        <dbReference type="ChEBI" id="CHEBI:43474"/>
        <dbReference type="ChEBI" id="CHEBI:57699"/>
        <dbReference type="ChEBI" id="CHEBI:57980"/>
        <dbReference type="EC" id="3.1.3.15"/>
    </reaction>
</comment>
<keyword evidence="6 12" id="KW-0479">Metal-binding</keyword>
<proteinExistence type="inferred from homology"/>
<evidence type="ECO:0000256" key="6">
    <source>
        <dbReference type="ARBA" id="ARBA00022723"/>
    </source>
</evidence>
<dbReference type="RefSeq" id="WP_133754147.1">
    <property type="nucleotide sequence ID" value="NZ_CP171129.1"/>
</dbReference>
<dbReference type="OrthoDB" id="9772456at2"/>
<comment type="function">
    <text evidence="11">Catalyzes the dephosphorylation of histidinol-phosphate to histidinol, the direct precursor of histidine.</text>
</comment>
<comment type="pathway">
    <text evidence="2">Amino-acid biosynthesis; L-histidine biosynthesis; L-histidine from 5-phospho-alpha-D-ribose 1-diphosphate: step 8/9.</text>
</comment>
<dbReference type="EC" id="3.1.3.15" evidence="4"/>
<dbReference type="Gene3D" id="3.40.190.80">
    <property type="match status" value="1"/>
</dbReference>
<evidence type="ECO:0000256" key="1">
    <source>
        <dbReference type="ARBA" id="ARBA00001946"/>
    </source>
</evidence>
<feature type="binding site" evidence="12">
    <location>
        <position position="88"/>
    </location>
    <ligand>
        <name>Mg(2+)</name>
        <dbReference type="ChEBI" id="CHEBI:18420"/>
        <label>1</label>
        <note>catalytic</note>
    </ligand>
</feature>
<dbReference type="PRINTS" id="PR00377">
    <property type="entry name" value="IMPHPHTASES"/>
</dbReference>
<dbReference type="GO" id="GO:0004401">
    <property type="term" value="F:histidinol-phosphatase activity"/>
    <property type="evidence" value="ECO:0007669"/>
    <property type="project" value="UniProtKB-EC"/>
</dbReference>
<comment type="caution">
    <text evidence="13">The sequence shown here is derived from an EMBL/GenBank/DDBJ whole genome shotgun (WGS) entry which is preliminary data.</text>
</comment>
<feature type="binding site" evidence="12">
    <location>
        <position position="91"/>
    </location>
    <ligand>
        <name>Mg(2+)</name>
        <dbReference type="ChEBI" id="CHEBI:18420"/>
        <label>1</label>
        <note>catalytic</note>
    </ligand>
</feature>
<dbReference type="Gene3D" id="3.30.540.10">
    <property type="entry name" value="Fructose-1,6-Bisphosphatase, subunit A, domain 1"/>
    <property type="match status" value="1"/>
</dbReference>
<feature type="binding site" evidence="12">
    <location>
        <position position="218"/>
    </location>
    <ligand>
        <name>Mg(2+)</name>
        <dbReference type="ChEBI" id="CHEBI:18420"/>
        <label>1</label>
        <note>catalytic</note>
    </ligand>
</feature>
<dbReference type="InterPro" id="IPR051090">
    <property type="entry name" value="Inositol_monoP_superfamily"/>
</dbReference>